<dbReference type="OrthoDB" id="21152at10239"/>
<dbReference type="RefSeq" id="YP_009173912.1">
    <property type="nucleotide sequence ID" value="NC_028099.1"/>
</dbReference>
<keyword evidence="2" id="KW-1185">Reference proteome</keyword>
<evidence type="ECO:0000313" key="1">
    <source>
        <dbReference type="EMBL" id="ALE14747.1"/>
    </source>
</evidence>
<accession>A0A0M4M471</accession>
<evidence type="ECO:0000313" key="2">
    <source>
        <dbReference type="Proteomes" id="UP000152314"/>
    </source>
</evidence>
<dbReference type="Proteomes" id="UP000152314">
    <property type="component" value="Segment"/>
</dbReference>
<dbReference type="KEGG" id="vg:26100426"/>
<reference evidence="1 2" key="1">
    <citation type="journal article" date="2015" name="Genome Announc.">
        <title>First Complete Genome Sequence of Felis catus Gammaherpesvirus 1.</title>
        <authorList>
            <person name="Troyer R.M."/>
            <person name="Lee J.S."/>
            <person name="Vuyisich M."/>
            <person name="Chain P."/>
            <person name="Lo C.C."/>
            <person name="Kronmiller B."/>
            <person name="Bracha S."/>
            <person name="Avery A.C."/>
            <person name="VandeWoude S."/>
        </authorList>
    </citation>
    <scope>NUCLEOTIDE SEQUENCE [LARGE SCALE GENOMIC DNA]</scope>
    <source>
        <strain evidence="1">31286</strain>
    </source>
</reference>
<organism evidence="1 2">
    <name type="scientific">Felid gammaherpesvirus 1</name>
    <dbReference type="NCBI Taxonomy" id="2560468"/>
    <lineage>
        <taxon>Viruses</taxon>
        <taxon>Duplodnaviria</taxon>
        <taxon>Heunggongvirae</taxon>
        <taxon>Peploviricota</taxon>
        <taxon>Herviviricetes</taxon>
        <taxon>Herpesvirales</taxon>
        <taxon>Orthoherpesviridae</taxon>
        <taxon>Gammaherpesvirinae</taxon>
        <taxon>Percavirus</taxon>
        <taxon>Percavirus felidgamma1</taxon>
    </lineage>
</organism>
<sequence>MALSNNLSKNLLSKYLEAEINKKTSISTFDRFGEKSVLFQKQFQDTKTSIKGYKTLKQKLNVESAIETINNTAESTYQEYLLLSHYNLKKVREVEKLCDKVRDLKEDFDFELQDLIHRDDGQENTHEDEDVTDTILSWKLQGLPDAPK</sequence>
<proteinExistence type="predicted"/>
<protein>
    <submittedName>
        <fullName evidence="1">ORF35</fullName>
    </submittedName>
</protein>
<dbReference type="InterPro" id="IPR008566">
    <property type="entry name" value="DUF848"/>
</dbReference>
<dbReference type="EMBL" id="KT595939">
    <property type="protein sequence ID" value="ALE14747.1"/>
    <property type="molecule type" value="Genomic_DNA"/>
</dbReference>
<dbReference type="GeneID" id="26100426"/>
<dbReference type="Pfam" id="PF05852">
    <property type="entry name" value="DUF848"/>
    <property type="match status" value="1"/>
</dbReference>
<name>A0A0M4M471_9GAMA</name>